<dbReference type="Gene3D" id="3.40.50.200">
    <property type="entry name" value="Peptidase S8/S53 domain"/>
    <property type="match status" value="1"/>
</dbReference>
<dbReference type="HOGENOM" id="CLU_011779_0_0_5"/>
<dbReference type="GO" id="GO:0004252">
    <property type="term" value="F:serine-type endopeptidase activity"/>
    <property type="evidence" value="ECO:0007669"/>
    <property type="project" value="InterPro"/>
</dbReference>
<name>A7IE98_XANP2</name>
<dbReference type="EMBL" id="CP000781">
    <property type="protein sequence ID" value="ABS66341.1"/>
    <property type="molecule type" value="Genomic_DNA"/>
</dbReference>
<dbReference type="PROSITE" id="PS51892">
    <property type="entry name" value="SUBTILASE"/>
    <property type="match status" value="1"/>
</dbReference>
<evidence type="ECO:0000256" key="4">
    <source>
        <dbReference type="PROSITE-ProRule" id="PRU01240"/>
    </source>
</evidence>
<dbReference type="InterPro" id="IPR015500">
    <property type="entry name" value="Peptidase_S8_subtilisin-rel"/>
</dbReference>
<keyword evidence="7" id="KW-1185">Reference proteome</keyword>
<organism evidence="6 7">
    <name type="scientific">Xanthobacter autotrophicus (strain ATCC BAA-1158 / Py2)</name>
    <dbReference type="NCBI Taxonomy" id="78245"/>
    <lineage>
        <taxon>Bacteria</taxon>
        <taxon>Pseudomonadati</taxon>
        <taxon>Pseudomonadota</taxon>
        <taxon>Alphaproteobacteria</taxon>
        <taxon>Hyphomicrobiales</taxon>
        <taxon>Xanthobacteraceae</taxon>
        <taxon>Xanthobacter</taxon>
    </lineage>
</organism>
<reference evidence="6 7" key="1">
    <citation type="submission" date="2007-07" db="EMBL/GenBank/DDBJ databases">
        <title>Complete sequence of chromosome of Xanthobacter autotrophicus Py2.</title>
        <authorList>
            <consortium name="US DOE Joint Genome Institute"/>
            <person name="Copeland A."/>
            <person name="Lucas S."/>
            <person name="Lapidus A."/>
            <person name="Barry K."/>
            <person name="Glavina del Rio T."/>
            <person name="Hammon N."/>
            <person name="Israni S."/>
            <person name="Dalin E."/>
            <person name="Tice H."/>
            <person name="Pitluck S."/>
            <person name="Sims D."/>
            <person name="Brettin T."/>
            <person name="Bruce D."/>
            <person name="Detter J.C."/>
            <person name="Han C."/>
            <person name="Tapia R."/>
            <person name="Brainard J."/>
            <person name="Schmutz J."/>
            <person name="Larimer F."/>
            <person name="Land M."/>
            <person name="Hauser L."/>
            <person name="Kyrpides N."/>
            <person name="Kim E."/>
            <person name="Ensigns S.A."/>
            <person name="Richardson P."/>
        </authorList>
    </citation>
    <scope>NUCLEOTIDE SEQUENCE [LARGE SCALE GENOMIC DNA]</scope>
    <source>
        <strain evidence="7">ATCC BAA-1158 / Py2</strain>
    </source>
</reference>
<keyword evidence="3" id="KW-0720">Serine protease</keyword>
<dbReference type="AlphaFoldDB" id="A7IE98"/>
<evidence type="ECO:0000256" key="3">
    <source>
        <dbReference type="ARBA" id="ARBA00022825"/>
    </source>
</evidence>
<dbReference type="PROSITE" id="PS00138">
    <property type="entry name" value="SUBTILASE_SER"/>
    <property type="match status" value="1"/>
</dbReference>
<sequence>MAEGVNVVVQFRKGREPRGAQLNLGQGEYWQRLASRFGPLTLEPRFKALPAEQVEALERRAEMPGALTSFYVVQAQEGADVRALVGALLSWADIELAFPEPMASDPVTPNNDPRFPQQRYLQAAPEGINAVFGWTLAGGDGKGQHFVDVEQGWTLNHEDLAAKGVTLIHGSSSAASAFHGTAVLGEICAVDNAIGCVGIVPNLGSVSVSSAGTGQVGDAIVAAVSHLTSTLNVIGVILIEQQWISYDGISNMIVEAAPDVFNAIRLATQLGHLVVEAAGNGSYDLDTYRPGGVPIFLRGDAGFKDSGALVVGAGSSGFLHSRLSFSNFGSRVDCYGWGENVTTTYSDTSGSTSLYTSVFNGTSSASPIVTGAALALQGIKVQVDNTPFMPSFLRAILSDRTLNTSSASPAVDRIGVMPDLQRIISSVFRLLPEVYIRDDVADTGKARGGNPSNSPDIIIRNAAVANPQSTYGEGSGTESNAALSQDVSFGNDNYCYIRVRNSGSVAANGCTVTLYWSPPASLITPKHWNRIGSVNLDVPAGDALTVTGPIVWPRAAIPNPGHYCFIATASHQYDPAPDLAQLDPIQNFAGFILVNNNVAWRNFNVTDIRPHGSSEAAAMPFYVPNPTPGPFTDMSVEVVSDLPPKSRLWLEVPDTVRPAKGLKAYPGREPHTLDIEMRPQGTTEPFEQQIMPASTAVTLHAQVPSEYWERTFEIYARQLFQGIEVGRVTWLLSLPRQDG</sequence>
<evidence type="ECO:0000256" key="1">
    <source>
        <dbReference type="ARBA" id="ARBA00022670"/>
    </source>
</evidence>
<dbReference type="InterPro" id="IPR034073">
    <property type="entry name" value="Subtilisin_DY-like_dom"/>
</dbReference>
<dbReference type="Pfam" id="PF00082">
    <property type="entry name" value="Peptidase_S8"/>
    <property type="match status" value="1"/>
</dbReference>
<dbReference type="PRINTS" id="PR00723">
    <property type="entry name" value="SUBTILISIN"/>
</dbReference>
<gene>
    <name evidence="6" type="ordered locus">Xaut_1091</name>
</gene>
<evidence type="ECO:0000256" key="2">
    <source>
        <dbReference type="ARBA" id="ARBA00022801"/>
    </source>
</evidence>
<dbReference type="Proteomes" id="UP000002417">
    <property type="component" value="Chromosome"/>
</dbReference>
<comment type="caution">
    <text evidence="4">Lacks conserved residue(s) required for the propagation of feature annotation.</text>
</comment>
<dbReference type="InterPro" id="IPR000209">
    <property type="entry name" value="Peptidase_S8/S53_dom"/>
</dbReference>
<dbReference type="InterPro" id="IPR023828">
    <property type="entry name" value="Peptidase_S8_Ser-AS"/>
</dbReference>
<protein>
    <submittedName>
        <fullName evidence="6">Peptidase S8 and S53 subtilisin kexin sedolisin</fullName>
    </submittedName>
</protein>
<feature type="domain" description="Peptidase S8/S53" evidence="5">
    <location>
        <begin position="172"/>
        <end position="377"/>
    </location>
</feature>
<dbReference type="OrthoDB" id="9790784at2"/>
<dbReference type="STRING" id="78245.Xaut_1091"/>
<keyword evidence="1" id="KW-0645">Protease</keyword>
<evidence type="ECO:0000259" key="5">
    <source>
        <dbReference type="Pfam" id="PF00082"/>
    </source>
</evidence>
<keyword evidence="2" id="KW-0378">Hydrolase</keyword>
<dbReference type="CDD" id="cd04843">
    <property type="entry name" value="Peptidases_S8_11"/>
    <property type="match status" value="1"/>
</dbReference>
<dbReference type="SUPFAM" id="SSF52743">
    <property type="entry name" value="Subtilisin-like"/>
    <property type="match status" value="1"/>
</dbReference>
<comment type="similarity">
    <text evidence="4">Belongs to the peptidase S8 family.</text>
</comment>
<dbReference type="eggNOG" id="COG1404">
    <property type="taxonomic scope" value="Bacteria"/>
</dbReference>
<evidence type="ECO:0000313" key="7">
    <source>
        <dbReference type="Proteomes" id="UP000002417"/>
    </source>
</evidence>
<accession>A7IE98</accession>
<dbReference type="InterPro" id="IPR036852">
    <property type="entry name" value="Peptidase_S8/S53_dom_sf"/>
</dbReference>
<evidence type="ECO:0000313" key="6">
    <source>
        <dbReference type="EMBL" id="ABS66341.1"/>
    </source>
</evidence>
<dbReference type="KEGG" id="xau:Xaut_1091"/>
<proteinExistence type="inferred from homology"/>
<dbReference type="GO" id="GO:0006508">
    <property type="term" value="P:proteolysis"/>
    <property type="evidence" value="ECO:0007669"/>
    <property type="project" value="UniProtKB-KW"/>
</dbReference>